<evidence type="ECO:0000256" key="7">
    <source>
        <dbReference type="ARBA" id="ARBA00022825"/>
    </source>
</evidence>
<reference evidence="11" key="1">
    <citation type="journal article" date="2023" name="Mol. Biol. Evol.">
        <title>Third-Generation Sequencing Reveals the Adaptive Role of the Epigenome in Three Deep-Sea Polychaetes.</title>
        <authorList>
            <person name="Perez M."/>
            <person name="Aroh O."/>
            <person name="Sun Y."/>
            <person name="Lan Y."/>
            <person name="Juniper S.K."/>
            <person name="Young C.R."/>
            <person name="Angers B."/>
            <person name="Qian P.Y."/>
        </authorList>
    </citation>
    <scope>NUCLEOTIDE SEQUENCE</scope>
    <source>
        <strain evidence="11">P08H-3</strain>
    </source>
</reference>
<keyword evidence="4" id="KW-0031">Aminopeptidase</keyword>
<dbReference type="PANTHER" id="PTHR11731">
    <property type="entry name" value="PROTEASE FAMILY S9B,C DIPEPTIDYL-PEPTIDASE IV-RELATED"/>
    <property type="match status" value="1"/>
</dbReference>
<dbReference type="InterPro" id="IPR001375">
    <property type="entry name" value="Peptidase_S9_cat"/>
</dbReference>
<dbReference type="EC" id="3.4.14.5" evidence="3"/>
<sequence length="845" mass="95638">MASINMLAPYCESSPLPSSMEASSKMSWTEIRQAVCRSHRVASSLLGRMPSTFTFRTVATPDGQCHRLYFLGIQTGHRDNTLLYVDIRDNGGDEPADIKPLLETFPRISVPYGQLSKEEQLLRERKRLRSFGIMSYDYHEASGRFVFPTSNRLFVCDEIVSDVVFSTEPLFSLELWTSCEGSKLDPKICPSNPDLVAYISANDIWVTHTVAGKDKRLTFADKGAKSLSDDPKNAGVPSFVVQEEFDRYTGYWWQPGSHKNETGMQPVYRILYEEVDESEVQILNIVSPQSDGTAVDEYRYPRAGTNNAKSTLRLLEFEIDNSGSVSNLYDVQLPEPLSSLFPWMEYLLRAGWTPDGKYAYAVISDRLQQKLQMVLLSPVCFCVPSDSINGDDSMTINYMSNLTNNMHIVYEDNTDVWLHVHDVLYFFPQTSSQEVDFIYASEKSGYLHLYHVVSSLENVRANNTSIGAASPVFHETQLTEGDWEVDGKEVWVDKERKLVYFVGYKDTPLETHLYVVRLDQSNSITRLTPLGCSHSISMDKSCSLFVSVYSNLKTAPSCCVFRLSYAEDQHVVASQIQTLLETPVQEYTPPELFSYQSSSGFTMYGMVYKPDDMVPQKKYPTVLFVYAGPQVQMVSNAYKGMRFLRLHTLASLGYVVVVLDSRGSCHRGIKFESYIRHRLGQTEVDDQVEGLQWLANTGGYIDMSRVAIHGWSYGGYISLMGLCQRPDVFKIAIAGAPVTSWQLYDTGYTERYMGLPCQNPDGYRAGSVLKHADRFPSEENRLLIVHGLIDENVHFYHTSALISALVKACKPYNLQVYPNERHGIRNPGANEHYEAMLLAYLQEHL</sequence>
<keyword evidence="6" id="KW-0378">Hydrolase</keyword>
<evidence type="ECO:0000313" key="12">
    <source>
        <dbReference type="Proteomes" id="UP001208570"/>
    </source>
</evidence>
<comment type="catalytic activity">
    <reaction evidence="1">
        <text>Release of an N-terminal dipeptide, Xaa-Yaa-|-Zaa-, from a polypeptide, preferentially when Yaa is Pro, provided Zaa is neither Pro nor hydroxyproline.</text>
        <dbReference type="EC" id="3.4.14.5"/>
    </reaction>
</comment>
<name>A0AAD9MZ01_9ANNE</name>
<dbReference type="Pfam" id="PF19520">
    <property type="entry name" value="Dpp_8_9_N"/>
    <property type="match status" value="1"/>
</dbReference>
<dbReference type="GO" id="GO:0004177">
    <property type="term" value="F:aminopeptidase activity"/>
    <property type="evidence" value="ECO:0007669"/>
    <property type="project" value="UniProtKB-KW"/>
</dbReference>
<dbReference type="AlphaFoldDB" id="A0AAD9MZ01"/>
<evidence type="ECO:0000256" key="1">
    <source>
        <dbReference type="ARBA" id="ARBA00001257"/>
    </source>
</evidence>
<dbReference type="InterPro" id="IPR002469">
    <property type="entry name" value="Peptidase_S9B_N"/>
</dbReference>
<evidence type="ECO:0000313" key="11">
    <source>
        <dbReference type="EMBL" id="KAK2151012.1"/>
    </source>
</evidence>
<dbReference type="PANTHER" id="PTHR11731:SF193">
    <property type="entry name" value="DIPEPTIDYL PEPTIDASE 9"/>
    <property type="match status" value="1"/>
</dbReference>
<dbReference type="Gene3D" id="3.40.50.1820">
    <property type="entry name" value="alpha/beta hydrolase"/>
    <property type="match status" value="1"/>
</dbReference>
<dbReference type="Gene3D" id="2.140.10.30">
    <property type="entry name" value="Dipeptidylpeptidase IV, N-terminal domain"/>
    <property type="match status" value="1"/>
</dbReference>
<feature type="domain" description="Dipeptidyl peptidase 8 /9 ,N-terminal" evidence="10">
    <location>
        <begin position="25"/>
        <end position="128"/>
    </location>
</feature>
<dbReference type="Pfam" id="PF00930">
    <property type="entry name" value="DPPIV_N"/>
    <property type="match status" value="1"/>
</dbReference>
<dbReference type="FunFam" id="3.40.50.1820:FF:000016">
    <property type="entry name" value="Dipeptidyl peptidase 8-like isoform"/>
    <property type="match status" value="1"/>
</dbReference>
<dbReference type="Proteomes" id="UP001208570">
    <property type="component" value="Unassembled WGS sequence"/>
</dbReference>
<dbReference type="EMBL" id="JAODUP010000379">
    <property type="protein sequence ID" value="KAK2151012.1"/>
    <property type="molecule type" value="Genomic_DNA"/>
</dbReference>
<evidence type="ECO:0000256" key="5">
    <source>
        <dbReference type="ARBA" id="ARBA00022670"/>
    </source>
</evidence>
<proteinExistence type="inferred from homology"/>
<evidence type="ECO:0000259" key="9">
    <source>
        <dbReference type="Pfam" id="PF00930"/>
    </source>
</evidence>
<dbReference type="SUPFAM" id="SSF82171">
    <property type="entry name" value="DPP6 N-terminal domain-like"/>
    <property type="match status" value="1"/>
</dbReference>
<gene>
    <name evidence="11" type="ORF">LSH36_379g00041</name>
</gene>
<evidence type="ECO:0000259" key="10">
    <source>
        <dbReference type="Pfam" id="PF19520"/>
    </source>
</evidence>
<dbReference type="InterPro" id="IPR045785">
    <property type="entry name" value="Dpp_8/9_N"/>
</dbReference>
<evidence type="ECO:0000259" key="8">
    <source>
        <dbReference type="Pfam" id="PF00326"/>
    </source>
</evidence>
<feature type="domain" description="Peptidase S9 prolyl oligopeptidase catalytic" evidence="8">
    <location>
        <begin position="644"/>
        <end position="845"/>
    </location>
</feature>
<dbReference type="GO" id="GO:0008236">
    <property type="term" value="F:serine-type peptidase activity"/>
    <property type="evidence" value="ECO:0007669"/>
    <property type="project" value="UniProtKB-KW"/>
</dbReference>
<evidence type="ECO:0000256" key="2">
    <source>
        <dbReference type="ARBA" id="ARBA00010036"/>
    </source>
</evidence>
<dbReference type="SUPFAM" id="SSF53474">
    <property type="entry name" value="alpha/beta-Hydrolases"/>
    <property type="match status" value="1"/>
</dbReference>
<dbReference type="GO" id="GO:0006508">
    <property type="term" value="P:proteolysis"/>
    <property type="evidence" value="ECO:0007669"/>
    <property type="project" value="UniProtKB-KW"/>
</dbReference>
<evidence type="ECO:0000256" key="6">
    <source>
        <dbReference type="ARBA" id="ARBA00022801"/>
    </source>
</evidence>
<dbReference type="FunFam" id="2.140.10.30:FF:000002">
    <property type="entry name" value="Dipeptidyl peptidase 8-like isoform"/>
    <property type="match status" value="1"/>
</dbReference>
<keyword evidence="12" id="KW-1185">Reference proteome</keyword>
<organism evidence="11 12">
    <name type="scientific">Paralvinella palmiformis</name>
    <dbReference type="NCBI Taxonomy" id="53620"/>
    <lineage>
        <taxon>Eukaryota</taxon>
        <taxon>Metazoa</taxon>
        <taxon>Spiralia</taxon>
        <taxon>Lophotrochozoa</taxon>
        <taxon>Annelida</taxon>
        <taxon>Polychaeta</taxon>
        <taxon>Sedentaria</taxon>
        <taxon>Canalipalpata</taxon>
        <taxon>Terebellida</taxon>
        <taxon>Terebelliformia</taxon>
        <taxon>Alvinellidae</taxon>
        <taxon>Paralvinella</taxon>
    </lineage>
</organism>
<keyword evidence="7" id="KW-0720">Serine protease</keyword>
<protein>
    <recommendedName>
        <fullName evidence="3">dipeptidyl-peptidase IV</fullName>
        <ecNumber evidence="3">3.4.14.5</ecNumber>
    </recommendedName>
</protein>
<comment type="caution">
    <text evidence="11">The sequence shown here is derived from an EMBL/GenBank/DDBJ whole genome shotgun (WGS) entry which is preliminary data.</text>
</comment>
<dbReference type="Pfam" id="PF00326">
    <property type="entry name" value="Peptidase_S9"/>
    <property type="match status" value="1"/>
</dbReference>
<accession>A0AAD9MZ01</accession>
<comment type="similarity">
    <text evidence="2">Belongs to the peptidase S9B family. DPPIV subfamily.</text>
</comment>
<feature type="domain" description="Dipeptidylpeptidase IV N-terminal" evidence="9">
    <location>
        <begin position="180"/>
        <end position="555"/>
    </location>
</feature>
<dbReference type="InterPro" id="IPR050278">
    <property type="entry name" value="Serine_Prot_S9B/DPPIV"/>
</dbReference>
<keyword evidence="5" id="KW-0645">Protease</keyword>
<evidence type="ECO:0000256" key="4">
    <source>
        <dbReference type="ARBA" id="ARBA00022438"/>
    </source>
</evidence>
<evidence type="ECO:0000256" key="3">
    <source>
        <dbReference type="ARBA" id="ARBA00012062"/>
    </source>
</evidence>
<dbReference type="GO" id="GO:0008239">
    <property type="term" value="F:dipeptidyl-peptidase activity"/>
    <property type="evidence" value="ECO:0007669"/>
    <property type="project" value="UniProtKB-EC"/>
</dbReference>
<dbReference type="InterPro" id="IPR029058">
    <property type="entry name" value="AB_hydrolase_fold"/>
</dbReference>